<evidence type="ECO:0000313" key="3">
    <source>
        <dbReference type="Proteomes" id="UP000316726"/>
    </source>
</evidence>
<name>A0A5B8MW88_9CHLO</name>
<accession>A0A5B8MW88</accession>
<proteinExistence type="predicted"/>
<reference evidence="2 3" key="1">
    <citation type="submission" date="2018-07" db="EMBL/GenBank/DDBJ databases">
        <title>The complete nuclear genome of the prasinophyte Chloropicon primus (CCMP1205).</title>
        <authorList>
            <person name="Pombert J.-F."/>
            <person name="Otis C."/>
            <person name="Turmel M."/>
            <person name="Lemieux C."/>
        </authorList>
    </citation>
    <scope>NUCLEOTIDE SEQUENCE [LARGE SCALE GENOMIC DNA]</scope>
    <source>
        <strain evidence="2 3">CCMP1205</strain>
    </source>
</reference>
<gene>
    <name evidence="2" type="ORF">A3770_11p62480</name>
</gene>
<feature type="region of interest" description="Disordered" evidence="1">
    <location>
        <begin position="196"/>
        <end position="218"/>
    </location>
</feature>
<dbReference type="PANTHER" id="PTHR13621">
    <property type="entry name" value="PROLINE-RICH PROTEIN PRCC"/>
    <property type="match status" value="1"/>
</dbReference>
<feature type="compositionally biased region" description="Basic and acidic residues" evidence="1">
    <location>
        <begin position="45"/>
        <end position="59"/>
    </location>
</feature>
<dbReference type="EMBL" id="CP031044">
    <property type="protein sequence ID" value="QDZ23730.1"/>
    <property type="molecule type" value="Genomic_DNA"/>
</dbReference>
<dbReference type="AlphaFoldDB" id="A0A5B8MW88"/>
<dbReference type="Proteomes" id="UP000316726">
    <property type="component" value="Chromosome 11"/>
</dbReference>
<dbReference type="STRING" id="1764295.A0A5B8MW88"/>
<dbReference type="GO" id="GO:0005634">
    <property type="term" value="C:nucleus"/>
    <property type="evidence" value="ECO:0007669"/>
    <property type="project" value="TreeGrafter"/>
</dbReference>
<protein>
    <recommendedName>
        <fullName evidence="4">Proline-rich protein PRCC</fullName>
    </recommendedName>
</protein>
<evidence type="ECO:0000313" key="2">
    <source>
        <dbReference type="EMBL" id="QDZ23730.1"/>
    </source>
</evidence>
<dbReference type="PANTHER" id="PTHR13621:SF2">
    <property type="entry name" value="PROLINE-RICH PROTEIN PRCC"/>
    <property type="match status" value="1"/>
</dbReference>
<feature type="region of interest" description="Disordered" evidence="1">
    <location>
        <begin position="1"/>
        <end position="138"/>
    </location>
</feature>
<dbReference type="InterPro" id="IPR018800">
    <property type="entry name" value="PRCC"/>
</dbReference>
<keyword evidence="3" id="KW-1185">Reference proteome</keyword>
<sequence>MDLLGGYGSSSSESEGPPAQAEEVTQPKKVFTFQVPVLKPLPNTEDYRPKKRQNTEEKPASLLDSLPKPKTELYDLKATETKNRKSIGNNDQCREGQRVSSSSAGVTAAEEDEAGPSRPSYVGVEAAPEVPSNPNDMYRVGAAGQQQQYDAQYDYNAYYGQYGYYGAQEAQHQGSQPPSTSAAGCDGAQRVLELALEEERNRSQKRGRKGGRGLGLEPQVVEVNQASLRGSRVTAVSSNPIRDAMGEGYEEKLRREATGKGVSQVARSKHQIGSLYQASKKQELEILANRAKSMKSKRETQGKYGW</sequence>
<dbReference type="OrthoDB" id="206969at2759"/>
<evidence type="ECO:0000256" key="1">
    <source>
        <dbReference type="SAM" id="MobiDB-lite"/>
    </source>
</evidence>
<feature type="compositionally biased region" description="Basic and acidic residues" evidence="1">
    <location>
        <begin position="67"/>
        <end position="83"/>
    </location>
</feature>
<dbReference type="Pfam" id="PF10253">
    <property type="entry name" value="PRCC"/>
    <property type="match status" value="1"/>
</dbReference>
<evidence type="ECO:0008006" key="4">
    <source>
        <dbReference type="Google" id="ProtNLM"/>
    </source>
</evidence>
<organism evidence="2 3">
    <name type="scientific">Chloropicon primus</name>
    <dbReference type="NCBI Taxonomy" id="1764295"/>
    <lineage>
        <taxon>Eukaryota</taxon>
        <taxon>Viridiplantae</taxon>
        <taxon>Chlorophyta</taxon>
        <taxon>Chloropicophyceae</taxon>
        <taxon>Chloropicales</taxon>
        <taxon>Chloropicaceae</taxon>
        <taxon>Chloropicon</taxon>
    </lineage>
</organism>